<name>A0A8G0LCZ1_9HYPO</name>
<evidence type="ECO:0000256" key="1">
    <source>
        <dbReference type="SAM" id="MobiDB-lite"/>
    </source>
</evidence>
<feature type="region of interest" description="Disordered" evidence="1">
    <location>
        <begin position="1"/>
        <end position="20"/>
    </location>
</feature>
<gene>
    <name evidence="2" type="ORF">H0G86_006148</name>
</gene>
<dbReference type="EMBL" id="CP075866">
    <property type="protein sequence ID" value="QYS98998.1"/>
    <property type="molecule type" value="Genomic_DNA"/>
</dbReference>
<evidence type="ECO:0000313" key="3">
    <source>
        <dbReference type="Proteomes" id="UP000826661"/>
    </source>
</evidence>
<proteinExistence type="predicted"/>
<organism evidence="2 3">
    <name type="scientific">Trichoderma simmonsii</name>
    <dbReference type="NCBI Taxonomy" id="1491479"/>
    <lineage>
        <taxon>Eukaryota</taxon>
        <taxon>Fungi</taxon>
        <taxon>Dikarya</taxon>
        <taxon>Ascomycota</taxon>
        <taxon>Pezizomycotina</taxon>
        <taxon>Sordariomycetes</taxon>
        <taxon>Hypocreomycetidae</taxon>
        <taxon>Hypocreales</taxon>
        <taxon>Hypocreaceae</taxon>
        <taxon>Trichoderma</taxon>
    </lineage>
</organism>
<keyword evidence="3" id="KW-1185">Reference proteome</keyword>
<sequence length="83" mass="9177">MNLANMEARSSSADEKNSGSQALGYRLSTLHNKPAYQGLAEDRRLVVASSRRASVAVLNTECYRYQVLESALRVSLNWGTQSK</sequence>
<protein>
    <submittedName>
        <fullName evidence="2">Uncharacterized protein</fullName>
    </submittedName>
</protein>
<dbReference type="AlphaFoldDB" id="A0A8G0LCZ1"/>
<reference evidence="2 3" key="1">
    <citation type="journal article" date="2021" name="BMC Genomics">
        <title>Telomere-to-telomere genome assembly of asparaginase-producing Trichoderma simmonsii.</title>
        <authorList>
            <person name="Chung D."/>
            <person name="Kwon Y.M."/>
            <person name="Yang Y."/>
        </authorList>
    </citation>
    <scope>NUCLEOTIDE SEQUENCE [LARGE SCALE GENOMIC DNA]</scope>
    <source>
        <strain evidence="2 3">GH-Sj1</strain>
    </source>
</reference>
<accession>A0A8G0LCZ1</accession>
<dbReference type="Proteomes" id="UP000826661">
    <property type="component" value="Chromosome III"/>
</dbReference>
<evidence type="ECO:0000313" key="2">
    <source>
        <dbReference type="EMBL" id="QYS98998.1"/>
    </source>
</evidence>